<proteinExistence type="predicted"/>
<feature type="region of interest" description="Disordered" evidence="1">
    <location>
        <begin position="61"/>
        <end position="81"/>
    </location>
</feature>
<feature type="compositionally biased region" description="Polar residues" evidence="1">
    <location>
        <begin position="62"/>
        <end position="71"/>
    </location>
</feature>
<dbReference type="KEGG" id="mlr:MELLADRAFT_124060"/>
<protein>
    <recommendedName>
        <fullName evidence="5">Secreted protein</fullName>
    </recommendedName>
</protein>
<organism evidence="4">
    <name type="scientific">Melampsora larici-populina (strain 98AG31 / pathotype 3-4-7)</name>
    <name type="common">Poplar leaf rust fungus</name>
    <dbReference type="NCBI Taxonomy" id="747676"/>
    <lineage>
        <taxon>Eukaryota</taxon>
        <taxon>Fungi</taxon>
        <taxon>Dikarya</taxon>
        <taxon>Basidiomycota</taxon>
        <taxon>Pucciniomycotina</taxon>
        <taxon>Pucciniomycetes</taxon>
        <taxon>Pucciniales</taxon>
        <taxon>Melampsoraceae</taxon>
        <taxon>Melampsora</taxon>
    </lineage>
</organism>
<feature type="chain" id="PRO_5003315337" description="Secreted protein" evidence="2">
    <location>
        <begin position="23"/>
        <end position="272"/>
    </location>
</feature>
<accession>F4RPZ5</accession>
<dbReference type="Proteomes" id="UP000001072">
    <property type="component" value="Unassembled WGS sequence"/>
</dbReference>
<keyword evidence="4" id="KW-1185">Reference proteome</keyword>
<dbReference type="eggNOG" id="ENOG502QU23">
    <property type="taxonomic scope" value="Eukaryota"/>
</dbReference>
<dbReference type="STRING" id="747676.F4RPZ5"/>
<keyword evidence="2" id="KW-0732">Signal</keyword>
<dbReference type="InParanoid" id="F4RPZ5"/>
<name>F4RPZ5_MELLP</name>
<dbReference type="GeneID" id="18926594"/>
<dbReference type="RefSeq" id="XP_007411135.1">
    <property type="nucleotide sequence ID" value="XM_007411073.1"/>
</dbReference>
<evidence type="ECO:0000313" key="4">
    <source>
        <dbReference type="Proteomes" id="UP000001072"/>
    </source>
</evidence>
<dbReference type="PANTHER" id="PTHR34587:SF2">
    <property type="entry name" value="G-PROTEIN COUPLED RECEPTORS FAMILY 1 PROFILE DOMAIN-CONTAINING PROTEIN"/>
    <property type="match status" value="1"/>
</dbReference>
<feature type="signal peptide" evidence="2">
    <location>
        <begin position="1"/>
        <end position="22"/>
    </location>
</feature>
<evidence type="ECO:0000313" key="3">
    <source>
        <dbReference type="EMBL" id="EGG05646.1"/>
    </source>
</evidence>
<dbReference type="PANTHER" id="PTHR34587">
    <property type="entry name" value="VWFA DOMAIN-CONTAINING PROTEIN"/>
    <property type="match status" value="1"/>
</dbReference>
<dbReference type="InterPro" id="IPR053216">
    <property type="entry name" value="Appressorial_penetr-assoc"/>
</dbReference>
<gene>
    <name evidence="3" type="ORF">MELLADRAFT_124060</name>
</gene>
<dbReference type="AlphaFoldDB" id="F4RPZ5"/>
<evidence type="ECO:0000256" key="2">
    <source>
        <dbReference type="SAM" id="SignalP"/>
    </source>
</evidence>
<dbReference type="OrthoDB" id="2336871at2759"/>
<reference evidence="4" key="1">
    <citation type="journal article" date="2011" name="Proc. Natl. Acad. Sci. U.S.A.">
        <title>Obligate biotrophy features unraveled by the genomic analysis of rust fungi.</title>
        <authorList>
            <person name="Duplessis S."/>
            <person name="Cuomo C.A."/>
            <person name="Lin Y.-C."/>
            <person name="Aerts A."/>
            <person name="Tisserant E."/>
            <person name="Veneault-Fourrey C."/>
            <person name="Joly D.L."/>
            <person name="Hacquard S."/>
            <person name="Amselem J."/>
            <person name="Cantarel B.L."/>
            <person name="Chiu R."/>
            <person name="Coutinho P.M."/>
            <person name="Feau N."/>
            <person name="Field M."/>
            <person name="Frey P."/>
            <person name="Gelhaye E."/>
            <person name="Goldberg J."/>
            <person name="Grabherr M.G."/>
            <person name="Kodira C.D."/>
            <person name="Kohler A."/>
            <person name="Kuees U."/>
            <person name="Lindquist E.A."/>
            <person name="Lucas S.M."/>
            <person name="Mago R."/>
            <person name="Mauceli E."/>
            <person name="Morin E."/>
            <person name="Murat C."/>
            <person name="Pangilinan J.L."/>
            <person name="Park R."/>
            <person name="Pearson M."/>
            <person name="Quesneville H."/>
            <person name="Rouhier N."/>
            <person name="Sakthikumar S."/>
            <person name="Salamov A.A."/>
            <person name="Schmutz J."/>
            <person name="Selles B."/>
            <person name="Shapiro H."/>
            <person name="Tanguay P."/>
            <person name="Tuskan G.A."/>
            <person name="Henrissat B."/>
            <person name="Van de Peer Y."/>
            <person name="Rouze P."/>
            <person name="Ellis J.G."/>
            <person name="Dodds P.N."/>
            <person name="Schein J.E."/>
            <person name="Zhong S."/>
            <person name="Hamelin R.C."/>
            <person name="Grigoriev I.V."/>
            <person name="Szabo L.J."/>
            <person name="Martin F."/>
        </authorList>
    </citation>
    <scope>NUCLEOTIDE SEQUENCE [LARGE SCALE GENOMIC DNA]</scope>
    <source>
        <strain evidence="4">98AG31 / pathotype 3-4-7</strain>
    </source>
</reference>
<sequence length="272" mass="29752">MGPLWLVTMIASAYFFLSFTLGENSPDFRSLSSNFHSRRSRIDQRHLQRRQDPQQELKLSPQALQSASNSPGKPVGPQVPSLTSPNNFINFCISTQGRAHNAVILNGAQSKNGPACNGIPMGMIPGQDNLPHCRFESPKNMDKLPPGKTFKVTLVIKNLITGSFTNPEKTFYSAPTQLDPKTLFVVGHTHIVISQVQSLSSNEILDPFKFKFFKGVDGAADKDGKVSLEVKDGLPAGIYRITSLNSASNHQPIAAPLAQRGSYDDAIYITVQ</sequence>
<evidence type="ECO:0000256" key="1">
    <source>
        <dbReference type="SAM" id="MobiDB-lite"/>
    </source>
</evidence>
<dbReference type="EMBL" id="GL883112">
    <property type="protein sequence ID" value="EGG05646.1"/>
    <property type="molecule type" value="Genomic_DNA"/>
</dbReference>
<dbReference type="HOGENOM" id="CLU_029378_3_1_1"/>
<evidence type="ECO:0008006" key="5">
    <source>
        <dbReference type="Google" id="ProtNLM"/>
    </source>
</evidence>
<dbReference type="VEuPathDB" id="FungiDB:MELLADRAFT_124060"/>